<dbReference type="OrthoDB" id="7950418at2"/>
<feature type="region of interest" description="Disordered" evidence="5">
    <location>
        <begin position="123"/>
        <end position="174"/>
    </location>
</feature>
<proteinExistence type="predicted"/>
<sequence length="397" mass="41679">MTRPPLPPRPPWEQPGQPPQWQAGPPGPQPGPPPQAGQVWQPHPSQPSWQAGAGPQQPPWHAGPHQPGRAGPSWAPPGPAFGQEPPKRNNTGLVVGIVLAAVTVFGIGTVGAVAASVSADKADEQSAPAAPSYAPVATSTSETSSETTTSEQTTTSSEDEVSTGRPILKLGDNPINIEGNGAVTTPCSLPEFATDLASQDAFYQAALPCLVQAWEPALEEADLPTDTPHVVTTGSDVTTPCGLRTWDQTALYCPQDNTIYMTARYYSEVEGRTEAGVFLGQFAHEFGHALQRLSGINAAYGQASAEAGGDAGLELTRRSELQATCFEGMTLAALQNGGVSNEIIFPALRDSAGRGDENSDVDDHGSIETNSTWIQQGFTKNRVSQCNTWLSPAADVD</sequence>
<evidence type="ECO:0000256" key="6">
    <source>
        <dbReference type="SAM" id="Phobius"/>
    </source>
</evidence>
<dbReference type="InterPro" id="IPR007343">
    <property type="entry name" value="Uncharacterised_pept_Zn_put"/>
</dbReference>
<feature type="compositionally biased region" description="Pro residues" evidence="5">
    <location>
        <begin position="25"/>
        <end position="35"/>
    </location>
</feature>
<reference evidence="7 8" key="1">
    <citation type="submission" date="2018-11" db="EMBL/GenBank/DDBJ databases">
        <title>Saccharopolyspora rhizosphaerae sp. nov., an actinomycete isolated from rhizosphere soil in Thailand.</title>
        <authorList>
            <person name="Intra B."/>
            <person name="Euanorasetr J."/>
            <person name="Take A."/>
            <person name="Inahashi Y."/>
            <person name="Mori M."/>
            <person name="Panbangred W."/>
            <person name="Matsumoto A."/>
        </authorList>
    </citation>
    <scope>NUCLEOTIDE SEQUENCE [LARGE SCALE GENOMIC DNA]</scope>
    <source>
        <strain evidence="7 8">H219</strain>
    </source>
</reference>
<dbReference type="EMBL" id="RSAA01000015">
    <property type="protein sequence ID" value="RRO15612.1"/>
    <property type="molecule type" value="Genomic_DNA"/>
</dbReference>
<dbReference type="PANTHER" id="PTHR30168:SF0">
    <property type="entry name" value="INNER MEMBRANE PROTEIN"/>
    <property type="match status" value="1"/>
</dbReference>
<evidence type="ECO:0000313" key="7">
    <source>
        <dbReference type="EMBL" id="RRO15612.1"/>
    </source>
</evidence>
<dbReference type="PANTHER" id="PTHR30168">
    <property type="entry name" value="PUTATIVE MEMBRANE PROTEIN YPFJ"/>
    <property type="match status" value="1"/>
</dbReference>
<dbReference type="AlphaFoldDB" id="A0A426JR40"/>
<evidence type="ECO:0000256" key="4">
    <source>
        <dbReference type="ARBA" id="ARBA00023136"/>
    </source>
</evidence>
<keyword evidence="2 6" id="KW-0812">Transmembrane</keyword>
<comment type="caution">
    <text evidence="7">The sequence shown here is derived from an EMBL/GenBank/DDBJ whole genome shotgun (WGS) entry which is preliminary data.</text>
</comment>
<keyword evidence="8" id="KW-1185">Reference proteome</keyword>
<dbReference type="Pfam" id="PF04228">
    <property type="entry name" value="Zn_peptidase"/>
    <property type="match status" value="1"/>
</dbReference>
<evidence type="ECO:0000256" key="5">
    <source>
        <dbReference type="SAM" id="MobiDB-lite"/>
    </source>
</evidence>
<feature type="compositionally biased region" description="Pro residues" evidence="5">
    <location>
        <begin position="1"/>
        <end position="18"/>
    </location>
</feature>
<organism evidence="7 8">
    <name type="scientific">Saccharopolyspora rhizosphaerae</name>
    <dbReference type="NCBI Taxonomy" id="2492662"/>
    <lineage>
        <taxon>Bacteria</taxon>
        <taxon>Bacillati</taxon>
        <taxon>Actinomycetota</taxon>
        <taxon>Actinomycetes</taxon>
        <taxon>Pseudonocardiales</taxon>
        <taxon>Pseudonocardiaceae</taxon>
        <taxon>Saccharopolyspora</taxon>
    </lineage>
</organism>
<feature type="compositionally biased region" description="Low complexity" evidence="5">
    <location>
        <begin position="126"/>
        <end position="156"/>
    </location>
</feature>
<comment type="subcellular location">
    <subcellularLocation>
        <location evidence="1">Membrane</location>
        <topology evidence="1">Single-pass membrane protein</topology>
    </subcellularLocation>
</comment>
<evidence type="ECO:0000256" key="3">
    <source>
        <dbReference type="ARBA" id="ARBA00022989"/>
    </source>
</evidence>
<protein>
    <recommendedName>
        <fullName evidence="9">Peptidase</fullName>
    </recommendedName>
</protein>
<dbReference type="GO" id="GO:0016020">
    <property type="term" value="C:membrane"/>
    <property type="evidence" value="ECO:0007669"/>
    <property type="project" value="UniProtKB-SubCell"/>
</dbReference>
<accession>A0A426JR40</accession>
<evidence type="ECO:0000256" key="2">
    <source>
        <dbReference type="ARBA" id="ARBA00022692"/>
    </source>
</evidence>
<evidence type="ECO:0008006" key="9">
    <source>
        <dbReference type="Google" id="ProtNLM"/>
    </source>
</evidence>
<feature type="region of interest" description="Disordered" evidence="5">
    <location>
        <begin position="1"/>
        <end position="87"/>
    </location>
</feature>
<keyword evidence="4 6" id="KW-0472">Membrane</keyword>
<gene>
    <name evidence="7" type="ORF">EIL87_16465</name>
</gene>
<feature type="transmembrane region" description="Helical" evidence="6">
    <location>
        <begin position="93"/>
        <end position="117"/>
    </location>
</feature>
<evidence type="ECO:0000313" key="8">
    <source>
        <dbReference type="Proteomes" id="UP000274515"/>
    </source>
</evidence>
<dbReference type="Proteomes" id="UP000274515">
    <property type="component" value="Unassembled WGS sequence"/>
</dbReference>
<keyword evidence="3 6" id="KW-1133">Transmembrane helix</keyword>
<name>A0A426JR40_9PSEU</name>
<evidence type="ECO:0000256" key="1">
    <source>
        <dbReference type="ARBA" id="ARBA00004167"/>
    </source>
</evidence>